<dbReference type="SMART" id="SM00392">
    <property type="entry name" value="PROF"/>
    <property type="match status" value="1"/>
</dbReference>
<dbReference type="PANTHER" id="PTHR11604">
    <property type="entry name" value="PROFILIN"/>
    <property type="match status" value="1"/>
</dbReference>
<dbReference type="Pfam" id="PF00235">
    <property type="entry name" value="Profilin"/>
    <property type="match status" value="1"/>
</dbReference>
<dbReference type="CDD" id="cd00148">
    <property type="entry name" value="PROF"/>
    <property type="match status" value="1"/>
</dbReference>
<evidence type="ECO:0000256" key="3">
    <source>
        <dbReference type="ARBA" id="ARBA00022490"/>
    </source>
</evidence>
<evidence type="ECO:0000256" key="2">
    <source>
        <dbReference type="ARBA" id="ARBA00010058"/>
    </source>
</evidence>
<name>A0A7S2CIS5_9STRA</name>
<comment type="subcellular location">
    <subcellularLocation>
        <location evidence="1">Cytoplasm</location>
        <location evidence="1">Cytoskeleton</location>
    </subcellularLocation>
</comment>
<sequence>MGDEVTWDDYIQSQMVDYGGVSQACILSCEDGVTWASTEGFQPTVHIAEVNQEDGSTSQQEINEAALLVKFVASGRKPSEGFWINGVKYMVLRTIQNESPRLPGETIFVVYGKKPAGGICMAKSKSTIVIGTFDEGRGQSAGLCNQIVIRIATWLAVNQF</sequence>
<evidence type="ECO:0000256" key="1">
    <source>
        <dbReference type="ARBA" id="ARBA00004245"/>
    </source>
</evidence>
<dbReference type="AlphaFoldDB" id="A0A7S2CIS5"/>
<keyword evidence="5" id="KW-0206">Cytoskeleton</keyword>
<comment type="similarity">
    <text evidence="2 6">Belongs to the profilin family.</text>
</comment>
<dbReference type="EMBL" id="HBGS01029666">
    <property type="protein sequence ID" value="CAD9427224.1"/>
    <property type="molecule type" value="Transcribed_RNA"/>
</dbReference>
<dbReference type="InterPro" id="IPR005455">
    <property type="entry name" value="PFN_euk"/>
</dbReference>
<evidence type="ECO:0000256" key="4">
    <source>
        <dbReference type="ARBA" id="ARBA00023203"/>
    </source>
</evidence>
<accession>A0A7S2CIS5</accession>
<dbReference type="Gene3D" id="3.30.450.30">
    <property type="entry name" value="Dynein light chain 2a, cytoplasmic"/>
    <property type="match status" value="1"/>
</dbReference>
<evidence type="ECO:0000256" key="6">
    <source>
        <dbReference type="RuleBase" id="RU003909"/>
    </source>
</evidence>
<dbReference type="PANTHER" id="PTHR11604:SF0">
    <property type="entry name" value="PROFILIN"/>
    <property type="match status" value="1"/>
</dbReference>
<gene>
    <name evidence="7" type="ORF">DSPE1174_LOCUS15102</name>
</gene>
<proteinExistence type="inferred from homology"/>
<evidence type="ECO:0000313" key="7">
    <source>
        <dbReference type="EMBL" id="CAD9427224.1"/>
    </source>
</evidence>
<reference evidence="7" key="1">
    <citation type="submission" date="2021-01" db="EMBL/GenBank/DDBJ databases">
        <authorList>
            <person name="Corre E."/>
            <person name="Pelletier E."/>
            <person name="Niang G."/>
            <person name="Scheremetjew M."/>
            <person name="Finn R."/>
            <person name="Kale V."/>
            <person name="Holt S."/>
            <person name="Cochrane G."/>
            <person name="Meng A."/>
            <person name="Brown T."/>
            <person name="Cohen L."/>
        </authorList>
    </citation>
    <scope>NUCLEOTIDE SEQUENCE</scope>
    <source>
        <strain evidence="7">CCMP1381</strain>
    </source>
</reference>
<dbReference type="GO" id="GO:0005938">
    <property type="term" value="C:cell cortex"/>
    <property type="evidence" value="ECO:0007669"/>
    <property type="project" value="TreeGrafter"/>
</dbReference>
<organism evidence="7">
    <name type="scientific">Octactis speculum</name>
    <dbReference type="NCBI Taxonomy" id="3111310"/>
    <lineage>
        <taxon>Eukaryota</taxon>
        <taxon>Sar</taxon>
        <taxon>Stramenopiles</taxon>
        <taxon>Ochrophyta</taxon>
        <taxon>Dictyochophyceae</taxon>
        <taxon>Dictyochales</taxon>
        <taxon>Dictyochaceae</taxon>
        <taxon>Octactis</taxon>
    </lineage>
</organism>
<protein>
    <recommendedName>
        <fullName evidence="6">Profilin</fullName>
    </recommendedName>
</protein>
<dbReference type="InterPro" id="IPR036140">
    <property type="entry name" value="PFN_sf"/>
</dbReference>
<dbReference type="GO" id="GO:0005856">
    <property type="term" value="C:cytoskeleton"/>
    <property type="evidence" value="ECO:0007669"/>
    <property type="project" value="UniProtKB-SubCell"/>
</dbReference>
<dbReference type="SUPFAM" id="SSF55770">
    <property type="entry name" value="Profilin (actin-binding protein)"/>
    <property type="match status" value="1"/>
</dbReference>
<keyword evidence="3" id="KW-0963">Cytoplasm</keyword>
<evidence type="ECO:0000256" key="5">
    <source>
        <dbReference type="ARBA" id="ARBA00023212"/>
    </source>
</evidence>
<dbReference type="InterPro" id="IPR048278">
    <property type="entry name" value="PFN"/>
</dbReference>
<keyword evidence="4 6" id="KW-0009">Actin-binding</keyword>
<dbReference type="GO" id="GO:0003785">
    <property type="term" value="F:actin monomer binding"/>
    <property type="evidence" value="ECO:0007669"/>
    <property type="project" value="TreeGrafter"/>
</dbReference>